<comment type="similarity">
    <text evidence="1">Belongs to the NAD(P)-dependent epimerase/dehydratase family.</text>
</comment>
<dbReference type="Gene3D" id="3.40.50.720">
    <property type="entry name" value="NAD(P)-binding Rossmann-like Domain"/>
    <property type="match status" value="1"/>
</dbReference>
<dbReference type="PANTHER" id="PTHR43000">
    <property type="entry name" value="DTDP-D-GLUCOSE 4,6-DEHYDRATASE-RELATED"/>
    <property type="match status" value="1"/>
</dbReference>
<dbReference type="InterPro" id="IPR036291">
    <property type="entry name" value="NAD(P)-bd_dom_sf"/>
</dbReference>
<evidence type="ECO:0000259" key="2">
    <source>
        <dbReference type="Pfam" id="PF01370"/>
    </source>
</evidence>
<evidence type="ECO:0000313" key="3">
    <source>
        <dbReference type="EMBL" id="OGF96935.1"/>
    </source>
</evidence>
<dbReference type="Pfam" id="PF01370">
    <property type="entry name" value="Epimerase"/>
    <property type="match status" value="1"/>
</dbReference>
<organism evidence="3 4">
    <name type="scientific">Candidatus Glassbacteria bacterium GWA2_58_10</name>
    <dbReference type="NCBI Taxonomy" id="1817865"/>
    <lineage>
        <taxon>Bacteria</taxon>
        <taxon>Candidatus Glassiibacteriota</taxon>
    </lineage>
</organism>
<name>A0A1F5Y9M6_9BACT</name>
<feature type="non-terminal residue" evidence="3">
    <location>
        <position position="297"/>
    </location>
</feature>
<feature type="domain" description="NAD-dependent epimerase/dehydratase" evidence="2">
    <location>
        <begin position="3"/>
        <end position="220"/>
    </location>
</feature>
<dbReference type="AlphaFoldDB" id="A0A1F5Y9M6"/>
<protein>
    <recommendedName>
        <fullName evidence="2">NAD-dependent epimerase/dehydratase domain-containing protein</fullName>
    </recommendedName>
</protein>
<reference evidence="3 4" key="1">
    <citation type="journal article" date="2016" name="Nat. Commun.">
        <title>Thousands of microbial genomes shed light on interconnected biogeochemical processes in an aquifer system.</title>
        <authorList>
            <person name="Anantharaman K."/>
            <person name="Brown C.T."/>
            <person name="Hug L.A."/>
            <person name="Sharon I."/>
            <person name="Castelle C.J."/>
            <person name="Probst A.J."/>
            <person name="Thomas B.C."/>
            <person name="Singh A."/>
            <person name="Wilkins M.J."/>
            <person name="Karaoz U."/>
            <person name="Brodie E.L."/>
            <person name="Williams K.H."/>
            <person name="Hubbard S.S."/>
            <person name="Banfield J.F."/>
        </authorList>
    </citation>
    <scope>NUCLEOTIDE SEQUENCE [LARGE SCALE GENOMIC DNA]</scope>
</reference>
<comment type="caution">
    <text evidence="3">The sequence shown here is derived from an EMBL/GenBank/DDBJ whole genome shotgun (WGS) entry which is preliminary data.</text>
</comment>
<sequence>MPILVTGATGYIGSAIAEYFADLGRAVLIVTRDRTRRALLEGPERFTVAEGDLQNAGFVERIFEQFHPECVIHAAWEGLSHEDRDSAQQVTNLAILENLLKAAVSTGTETFVGLGSQAEYGVYNTRIEESFWPRPEERYGVYKLAAGLLGERFASRTELRFAWLRLFSSFGPRDHDYFLLPLVIRSLLAGKSPELSSCEQVWDYLYVKDIPRLIELVLNADSRFCGSFNLCSGVPVKLKEVVNALSSIIGEPAEPLFGVLPQRKNRLSRLEGDNRKFQDTFGWCELTPLSLALVETV</sequence>
<proteinExistence type="inferred from homology"/>
<accession>A0A1F5Y9M6</accession>
<dbReference type="InterPro" id="IPR001509">
    <property type="entry name" value="Epimerase_deHydtase"/>
</dbReference>
<dbReference type="SUPFAM" id="SSF51735">
    <property type="entry name" value="NAD(P)-binding Rossmann-fold domains"/>
    <property type="match status" value="1"/>
</dbReference>
<evidence type="ECO:0000256" key="1">
    <source>
        <dbReference type="ARBA" id="ARBA00007637"/>
    </source>
</evidence>
<dbReference type="EMBL" id="MFIV01000246">
    <property type="protein sequence ID" value="OGF96935.1"/>
    <property type="molecule type" value="Genomic_DNA"/>
</dbReference>
<gene>
    <name evidence="3" type="ORF">A2Z86_09530</name>
</gene>
<evidence type="ECO:0000313" key="4">
    <source>
        <dbReference type="Proteomes" id="UP000176992"/>
    </source>
</evidence>
<dbReference type="Proteomes" id="UP000176992">
    <property type="component" value="Unassembled WGS sequence"/>
</dbReference>